<comment type="caution">
    <text evidence="2">The sequence shown here is derived from an EMBL/GenBank/DDBJ whole genome shotgun (WGS) entry which is preliminary data.</text>
</comment>
<reference evidence="2 3" key="1">
    <citation type="submission" date="2020-03" db="EMBL/GenBank/DDBJ databases">
        <title>Genomic Encyclopedia of Type Strains, Phase IV (KMG-IV): sequencing the most valuable type-strain genomes for metagenomic binning, comparative biology and taxonomic classification.</title>
        <authorList>
            <person name="Goeker M."/>
        </authorList>
    </citation>
    <scope>NUCLEOTIDE SEQUENCE [LARGE SCALE GENOMIC DNA]</scope>
    <source>
        <strain evidence="2 3">DSM 4736</strain>
    </source>
</reference>
<sequence length="208" mass="21854">MTTPETEDPAADIAWMRRLAEEGSRTPMQGAAILFGAGVIYGLASVGHWAIASGVAGLGMEAVNGLWLGATLLFFVLLAFNIYRLKRAGGVQTSANRASGTAWASVGWGIFALFASMAVLAWRMGDEAAMVALALMPSVIMVFYGAGWAVTAAMQRSRPLWGLALASFAAGPLIALFTGSAEQYLAYGAALFLLMALPGWLLMRSARA</sequence>
<feature type="transmembrane region" description="Helical" evidence="1">
    <location>
        <begin position="184"/>
        <end position="203"/>
    </location>
</feature>
<evidence type="ECO:0000313" key="3">
    <source>
        <dbReference type="Proteomes" id="UP000587415"/>
    </source>
</evidence>
<dbReference type="Proteomes" id="UP000587415">
    <property type="component" value="Unassembled WGS sequence"/>
</dbReference>
<evidence type="ECO:0000256" key="1">
    <source>
        <dbReference type="SAM" id="Phobius"/>
    </source>
</evidence>
<dbReference type="AlphaFoldDB" id="A0A7X6BN81"/>
<feature type="transmembrane region" description="Helical" evidence="1">
    <location>
        <begin position="128"/>
        <end position="148"/>
    </location>
</feature>
<feature type="transmembrane region" description="Helical" evidence="1">
    <location>
        <begin position="103"/>
        <end position="122"/>
    </location>
</feature>
<dbReference type="RefSeq" id="WP_168045322.1">
    <property type="nucleotide sequence ID" value="NZ_JAATJM010000001.1"/>
</dbReference>
<dbReference type="EMBL" id="JAATJM010000001">
    <property type="protein sequence ID" value="NJC40445.1"/>
    <property type="molecule type" value="Genomic_DNA"/>
</dbReference>
<keyword evidence="1" id="KW-0812">Transmembrane</keyword>
<organism evidence="2 3">
    <name type="scientific">Brevundimonas alba</name>
    <dbReference type="NCBI Taxonomy" id="74314"/>
    <lineage>
        <taxon>Bacteria</taxon>
        <taxon>Pseudomonadati</taxon>
        <taxon>Pseudomonadota</taxon>
        <taxon>Alphaproteobacteria</taxon>
        <taxon>Caulobacterales</taxon>
        <taxon>Caulobacteraceae</taxon>
        <taxon>Brevundimonas</taxon>
    </lineage>
</organism>
<proteinExistence type="predicted"/>
<keyword evidence="3" id="KW-1185">Reference proteome</keyword>
<accession>A0A7X6BN81</accession>
<gene>
    <name evidence="2" type="ORF">GGQ87_000703</name>
</gene>
<feature type="transmembrane region" description="Helical" evidence="1">
    <location>
        <begin position="31"/>
        <end position="52"/>
    </location>
</feature>
<name>A0A7X6BN81_9CAUL</name>
<evidence type="ECO:0000313" key="2">
    <source>
        <dbReference type="EMBL" id="NJC40445.1"/>
    </source>
</evidence>
<keyword evidence="1" id="KW-1133">Transmembrane helix</keyword>
<keyword evidence="1" id="KW-0472">Membrane</keyword>
<protein>
    <submittedName>
        <fullName evidence="2">Uncharacterized protein</fullName>
    </submittedName>
</protein>
<feature type="transmembrane region" description="Helical" evidence="1">
    <location>
        <begin position="160"/>
        <end position="178"/>
    </location>
</feature>
<feature type="transmembrane region" description="Helical" evidence="1">
    <location>
        <begin position="64"/>
        <end position="83"/>
    </location>
</feature>